<accession>A0AC35FUW3</accession>
<sequence length="1066" mass="121867">MDLLDEEIEREAASTSRQSNHHDNDSDFMNREATEVEILMNHRVRISRTRRMNWYLDFHDCFIRLTGADTTGKKPFQIGGVVTKDGDKLEPKEEFKISSTTTCLFFSKYYKMSFILDFSPSIFVADGVGDILYTNMMPCVEKMLRELVYQFKFSNSKNTHKAEIYVTLIAYSPLIHFRKPPVLVHGFRVTDQTIDDFLIQANLNAKSYLNDLLEYMLPINLQKEKNQIKISKSIGDSRQIKGGRYRSTKFSESEPPNDEDIEEEETLPATINDKIAIDFRLIQMLRLGMLGLYSAPETSQPGIVIITDGILYIPNQEVIQSIALNLRTNCIPLHFIEITSAGCGVSPGYIPSSDLLSFLSKVSYGNHIRHKELLSYKAPDDYINKFQKIMLSWSSQRGTYEMEAPLSSCINHPGRIRKQISRIKSNFYQLFHVRIREGYFLKSLNVIKKGSKDYISALLTFPWTFDCKIDYQISAVYNDCDERIHDVHRVVTIETNYVPPDPITDPRDSALTAALFLSETEKFVIKILSFSSNSDNYEISNIPFHRYPSLYGFTQESYPFPTLIIKQLEKTKFNGFWEPLVLADNAALHRCSHTLSMRFTTDFAENQKPSTNFWPEFVVDDDGQQQQQNPTDFPAKTYLLNTLFDYFKATTTFCLVARYCYVKIVREGMKSPEYCYLVKIFADSTLLTIKVIFVGDCSLDVRNKTIGKIKNDLMTIDKLKGMLQPMATGVDAKMIKYHRLPEDLYELQPLAMPQTSEIWETRQKLHQNTLLQIMRPRRIIYKMEKEFDDLRFGYRVAFVENGIVHMVKEISSENYCIPPRLEQFILFPPHKQPITLKGASVQQLREQLAAVGKVLQIQKPEGEEEEEALKEEAAAIAAAAAANANATENKENKDGKENAAIAKDKNPEIEIEFVKDNNDEDDEIQILHDNVEHAHSLEGDSSIVTGEKSSDKAVEVGTSEAPSEKHDDAGGGKGKKEKKKRKKGKKKAESKEDGKKDEGGKKASKDGTAAAAAEENNKEKEKNESEEKPEEVYEDSGCFFVSEYWMEPTTYLNYEDDSHERLQVCI</sequence>
<reference evidence="2" key="1">
    <citation type="submission" date="2022-11" db="UniProtKB">
        <authorList>
            <consortium name="WormBaseParasite"/>
        </authorList>
    </citation>
    <scope>IDENTIFICATION</scope>
</reference>
<evidence type="ECO:0000313" key="1">
    <source>
        <dbReference type="Proteomes" id="UP000887580"/>
    </source>
</evidence>
<name>A0AC35FUW3_9BILA</name>
<dbReference type="WBParaSite" id="PS1159_v2.g21194.t1">
    <property type="protein sequence ID" value="PS1159_v2.g21194.t1"/>
    <property type="gene ID" value="PS1159_v2.g21194"/>
</dbReference>
<evidence type="ECO:0000313" key="2">
    <source>
        <dbReference type="WBParaSite" id="PS1159_v2.g21194.t1"/>
    </source>
</evidence>
<protein>
    <submittedName>
        <fullName evidence="2">Uncharacterized protein</fullName>
    </submittedName>
</protein>
<proteinExistence type="predicted"/>
<dbReference type="Proteomes" id="UP000887580">
    <property type="component" value="Unplaced"/>
</dbReference>
<organism evidence="1 2">
    <name type="scientific">Panagrolaimus sp. PS1159</name>
    <dbReference type="NCBI Taxonomy" id="55785"/>
    <lineage>
        <taxon>Eukaryota</taxon>
        <taxon>Metazoa</taxon>
        <taxon>Ecdysozoa</taxon>
        <taxon>Nematoda</taxon>
        <taxon>Chromadorea</taxon>
        <taxon>Rhabditida</taxon>
        <taxon>Tylenchina</taxon>
        <taxon>Panagrolaimomorpha</taxon>
        <taxon>Panagrolaimoidea</taxon>
        <taxon>Panagrolaimidae</taxon>
        <taxon>Panagrolaimus</taxon>
    </lineage>
</organism>